<dbReference type="AlphaFoldDB" id="A0A934NBR0"/>
<dbReference type="RefSeq" id="WP_338198401.1">
    <property type="nucleotide sequence ID" value="NZ_JAEKNR010000010.1"/>
</dbReference>
<organism evidence="2 3">
    <name type="scientific">Candidatus Nephthysia bennettiae</name>
    <dbReference type="NCBI Taxonomy" id="3127016"/>
    <lineage>
        <taxon>Bacteria</taxon>
        <taxon>Bacillati</taxon>
        <taxon>Candidatus Dormiibacterota</taxon>
        <taxon>Candidatus Dormibacteria</taxon>
        <taxon>Candidatus Dormibacterales</taxon>
        <taxon>Candidatus Dormibacteraceae</taxon>
        <taxon>Candidatus Nephthysia</taxon>
    </lineage>
</organism>
<keyword evidence="1" id="KW-0378">Hydrolase</keyword>
<dbReference type="Gene3D" id="2.40.260.10">
    <property type="entry name" value="Sortase"/>
    <property type="match status" value="1"/>
</dbReference>
<gene>
    <name evidence="2" type="ORF">JF922_00590</name>
</gene>
<dbReference type="SUPFAM" id="SSF63817">
    <property type="entry name" value="Sortase"/>
    <property type="match status" value="1"/>
</dbReference>
<comment type="caution">
    <text evidence="2">The sequence shown here is derived from an EMBL/GenBank/DDBJ whole genome shotgun (WGS) entry which is preliminary data.</text>
</comment>
<dbReference type="CDD" id="cd05828">
    <property type="entry name" value="Sortase_D_1"/>
    <property type="match status" value="1"/>
</dbReference>
<evidence type="ECO:0000256" key="1">
    <source>
        <dbReference type="ARBA" id="ARBA00022801"/>
    </source>
</evidence>
<proteinExistence type="predicted"/>
<reference evidence="2" key="1">
    <citation type="submission" date="2020-10" db="EMBL/GenBank/DDBJ databases">
        <title>Ca. Dormibacterota MAGs.</title>
        <authorList>
            <person name="Montgomery K."/>
        </authorList>
    </citation>
    <scope>NUCLEOTIDE SEQUENCE [LARGE SCALE GENOMIC DNA]</scope>
    <source>
        <strain evidence="2">SC8812_S17_10</strain>
    </source>
</reference>
<dbReference type="GO" id="GO:0016787">
    <property type="term" value="F:hydrolase activity"/>
    <property type="evidence" value="ECO:0007669"/>
    <property type="project" value="UniProtKB-KW"/>
</dbReference>
<dbReference type="EMBL" id="JAEKNR010000010">
    <property type="protein sequence ID" value="MBJ7596572.1"/>
    <property type="molecule type" value="Genomic_DNA"/>
</dbReference>
<dbReference type="Proteomes" id="UP000612893">
    <property type="component" value="Unassembled WGS sequence"/>
</dbReference>
<dbReference type="InterPro" id="IPR023365">
    <property type="entry name" value="Sortase_dom-sf"/>
</dbReference>
<keyword evidence="3" id="KW-1185">Reference proteome</keyword>
<name>A0A934NBR0_9BACT</name>
<dbReference type="InterPro" id="IPR005754">
    <property type="entry name" value="Sortase"/>
</dbReference>
<accession>A0A934NBR0</accession>
<protein>
    <submittedName>
        <fullName evidence="2">Class D sortase</fullName>
    </submittedName>
</protein>
<sequence>MLTVALAPVVGGAWGQRQAQMRWAEIAAAAPHLGGEASAGHLLWPVDGLDFKLAVPRLGYSEVVREGVGLEVLAVGPGPYPQSAWPGQGGDVGLAAHNVYWLRFGDLVAGDAIVLETRYGTFRYRVTGNRIVLPGDTWVLRPEADRQLTLTICWPLWAGEFATRRLAIFARQEPSQ</sequence>
<evidence type="ECO:0000313" key="3">
    <source>
        <dbReference type="Proteomes" id="UP000612893"/>
    </source>
</evidence>
<dbReference type="Pfam" id="PF04203">
    <property type="entry name" value="Sortase"/>
    <property type="match status" value="1"/>
</dbReference>
<dbReference type="InterPro" id="IPR041999">
    <property type="entry name" value="Sortase_D_1"/>
</dbReference>
<evidence type="ECO:0000313" key="2">
    <source>
        <dbReference type="EMBL" id="MBJ7596572.1"/>
    </source>
</evidence>